<feature type="compositionally biased region" description="Polar residues" evidence="2">
    <location>
        <begin position="941"/>
        <end position="950"/>
    </location>
</feature>
<feature type="compositionally biased region" description="Basic and acidic residues" evidence="2">
    <location>
        <begin position="11"/>
        <end position="28"/>
    </location>
</feature>
<feature type="compositionally biased region" description="Polar residues" evidence="2">
    <location>
        <begin position="977"/>
        <end position="987"/>
    </location>
</feature>
<feature type="region of interest" description="Disordered" evidence="2">
    <location>
        <begin position="1"/>
        <end position="31"/>
    </location>
</feature>
<feature type="compositionally biased region" description="Basic and acidic residues" evidence="2">
    <location>
        <begin position="605"/>
        <end position="615"/>
    </location>
</feature>
<feature type="region of interest" description="Disordered" evidence="2">
    <location>
        <begin position="566"/>
        <end position="642"/>
    </location>
</feature>
<dbReference type="Proteomes" id="UP000694415">
    <property type="component" value="Unplaced"/>
</dbReference>
<evidence type="ECO:0000313" key="4">
    <source>
        <dbReference type="Ensembl" id="ENSMSIP00000025325.1"/>
    </source>
</evidence>
<dbReference type="Pfam" id="PF14650">
    <property type="entry name" value="FAM75"/>
    <property type="match status" value="1"/>
</dbReference>
<evidence type="ECO:0000256" key="2">
    <source>
        <dbReference type="SAM" id="MobiDB-lite"/>
    </source>
</evidence>
<evidence type="ECO:0000256" key="1">
    <source>
        <dbReference type="ARBA" id="ARBA00035009"/>
    </source>
</evidence>
<reference evidence="4" key="2">
    <citation type="submission" date="2025-09" db="UniProtKB">
        <authorList>
            <consortium name="Ensembl"/>
        </authorList>
    </citation>
    <scope>IDENTIFICATION</scope>
</reference>
<keyword evidence="5" id="KW-1185">Reference proteome</keyword>
<organism evidence="4 5">
    <name type="scientific">Mus spicilegus</name>
    <name type="common">Mound-building mouse</name>
    <dbReference type="NCBI Taxonomy" id="10103"/>
    <lineage>
        <taxon>Eukaryota</taxon>
        <taxon>Metazoa</taxon>
        <taxon>Chordata</taxon>
        <taxon>Craniata</taxon>
        <taxon>Vertebrata</taxon>
        <taxon>Euteleostomi</taxon>
        <taxon>Mammalia</taxon>
        <taxon>Eutheria</taxon>
        <taxon>Euarchontoglires</taxon>
        <taxon>Glires</taxon>
        <taxon>Rodentia</taxon>
        <taxon>Myomorpha</taxon>
        <taxon>Muroidea</taxon>
        <taxon>Muridae</taxon>
        <taxon>Murinae</taxon>
        <taxon>Mus</taxon>
        <taxon>Mus</taxon>
    </lineage>
</organism>
<dbReference type="Ensembl" id="ENSMSIT00000031959.1">
    <property type="protein sequence ID" value="ENSMSIP00000025325.1"/>
    <property type="gene ID" value="ENSMSIG00000021396.1"/>
</dbReference>
<comment type="similarity">
    <text evidence="1">Belongs to the SPATA31 family.</text>
</comment>
<feature type="compositionally biased region" description="Polar residues" evidence="2">
    <location>
        <begin position="595"/>
        <end position="604"/>
    </location>
</feature>
<proteinExistence type="inferred from homology"/>
<dbReference type="InterPro" id="IPR039509">
    <property type="entry name" value="SPATA31"/>
</dbReference>
<evidence type="ECO:0000313" key="5">
    <source>
        <dbReference type="Proteomes" id="UP000694415"/>
    </source>
</evidence>
<feature type="region of interest" description="Disordered" evidence="2">
    <location>
        <begin position="922"/>
        <end position="987"/>
    </location>
</feature>
<feature type="compositionally biased region" description="Polar residues" evidence="2">
    <location>
        <begin position="574"/>
        <end position="585"/>
    </location>
</feature>
<reference evidence="4" key="1">
    <citation type="submission" date="2025-08" db="UniProtKB">
        <authorList>
            <consortium name="Ensembl"/>
        </authorList>
    </citation>
    <scope>IDENTIFICATION</scope>
</reference>
<feature type="region of interest" description="Disordered" evidence="2">
    <location>
        <begin position="674"/>
        <end position="718"/>
    </location>
</feature>
<sequence>MKKKMSPQTLEEVKKRDDISPDPKRSEGKLTAMWNSPGSTVTNLDTQVPKINLKLKGKRKYFGAYDQVLCVKIPEGDLGQKHSQLFWGLPSLHSESIMATLLVPVSSYSPEPCLVLFNGVCKTASAPVLSHGLPALPQPLTLVHPQPLPKVASQPQTLTEGMPQAHMQSPLSSMALPSLPCGSALQIPQTRTVSDVLNGKGHLQYHLVQNPQDSLWGLVPECQQYETALGLPVHSFPVGSQSSQTYVSVPGSGLFHFSSEHQNNLDPYGPNNLTSPSCFELCNRPRVPEVMNTQFKPTGVSSYCYKYATSQCCVHWGNICADPGNGELSHSESYCVKVPMKPQLRKDAAKNLGQILGKCPLDNTQMISGCCILNGLKTIPETEEESVCHSRTSLENEQLTISKKNLDQRHMRSILRLHMSRKCWQITMGRIPIVVCCSWLAEDASLWRSPLGKIHCDTAIPEIPFLDHKTQKMLEAHLIRFRVSQQWGLPIKVIESIKFYILREAKTWPLPQSDLPLSLNSIPGLDLKSNFPSPLRGSSDLLHGDKIETTDSAPTTDYSLTLLHVDSEGERSPRQSVSSPTSDVSETVEDDRSSNPDLSQNETELQSRPRQEQPVKQDVTPSDSENESASSASHLVTAESRQSVEKIPKYTVTPNMLREMILKARELFVRSGSDSIIKSESSTKKDEDESLSSPLVATGQSPSKMSVPEEPTAPDFKKQLFKELRSKLEDQPQSQSEAWEDESSFVSDSFSLPSSSNSVSSADVSVFWDTQGHMYSTGISVDPWQEPSVFKRFLKNFIPAQKRLALPVSRKENGRSDPQELETPKAGKKSQPSKEKSSKREHPPDSYFRKKIGQFFQWLYSSKDSPRHRSEKDGALFMSCGPPEAHELMASLGKLLEDKLLYGQNSEFLEWSQTSMLAQPALKGQPSDLGAADGHHGEEASNCSCPQTAITPGPSHMLSLGQRHHPVPFEYPPSAPESLSSVQAPLA</sequence>
<accession>A0A8C6HSQ2</accession>
<name>A0A8C6HSQ2_MUSSI</name>
<feature type="domain" description="SPATA31" evidence="3">
    <location>
        <begin position="66"/>
        <end position="439"/>
    </location>
</feature>
<feature type="compositionally biased region" description="Basic and acidic residues" evidence="2">
    <location>
        <begin position="832"/>
        <end position="846"/>
    </location>
</feature>
<dbReference type="AlphaFoldDB" id="A0A8C6HSQ2"/>
<dbReference type="PANTHER" id="PTHR21859">
    <property type="entry name" value="ACROSOME-SPECIFIC PROTEIN"/>
    <property type="match status" value="1"/>
</dbReference>
<feature type="region of interest" description="Disordered" evidence="2">
    <location>
        <begin position="808"/>
        <end position="846"/>
    </location>
</feature>
<dbReference type="GeneTree" id="ENSGT00950000183043"/>
<protein>
    <submittedName>
        <fullName evidence="4">Spermatogenesis associated 31 subfamily D, member 1E</fullName>
    </submittedName>
</protein>
<feature type="compositionally biased region" description="Basic and acidic residues" evidence="2">
    <location>
        <begin position="809"/>
        <end position="825"/>
    </location>
</feature>
<evidence type="ECO:0000259" key="3">
    <source>
        <dbReference type="Pfam" id="PF14650"/>
    </source>
</evidence>
<dbReference type="PANTHER" id="PTHR21859:SF51">
    <property type="entry name" value="RIKEN CDNA 1700014D04 GENE"/>
    <property type="match status" value="1"/>
</dbReference>